<reference evidence="3 4" key="1">
    <citation type="submission" date="2022-10" db="EMBL/GenBank/DDBJ databases">
        <title>Aestuariibacter sp. AA17 isolated from Montipora capitata coral fragment.</title>
        <authorList>
            <person name="Emsley S.A."/>
            <person name="Pfannmuller K.M."/>
            <person name="Loughran R.M."/>
            <person name="Shlafstein M."/>
            <person name="Papke E."/>
            <person name="Saw J.H."/>
            <person name="Ushijima B."/>
            <person name="Videau P."/>
        </authorList>
    </citation>
    <scope>NUCLEOTIDE SEQUENCE [LARGE SCALE GENOMIC DNA]</scope>
    <source>
        <strain evidence="3 4">AA17</strain>
    </source>
</reference>
<accession>A0ABT3ACZ9</accession>
<evidence type="ECO:0000313" key="3">
    <source>
        <dbReference type="EMBL" id="MCV2886509.1"/>
    </source>
</evidence>
<dbReference type="Proteomes" id="UP001652504">
    <property type="component" value="Unassembled WGS sequence"/>
</dbReference>
<dbReference type="EMBL" id="JAOWKX010000011">
    <property type="protein sequence ID" value="MCV2886509.1"/>
    <property type="molecule type" value="Genomic_DNA"/>
</dbReference>
<dbReference type="InterPro" id="IPR050708">
    <property type="entry name" value="T6SS_VgrG/RHS"/>
</dbReference>
<evidence type="ECO:0000256" key="2">
    <source>
        <dbReference type="SAM" id="Phobius"/>
    </source>
</evidence>
<dbReference type="PANTHER" id="PTHR32305">
    <property type="match status" value="1"/>
</dbReference>
<organism evidence="3 4">
    <name type="scientific">Fluctibacter corallii</name>
    <dbReference type="NCBI Taxonomy" id="2984329"/>
    <lineage>
        <taxon>Bacteria</taxon>
        <taxon>Pseudomonadati</taxon>
        <taxon>Pseudomonadota</taxon>
        <taxon>Gammaproteobacteria</taxon>
        <taxon>Alteromonadales</taxon>
        <taxon>Alteromonadaceae</taxon>
        <taxon>Fluctibacter</taxon>
    </lineage>
</organism>
<keyword evidence="4" id="KW-1185">Reference proteome</keyword>
<keyword evidence="2" id="KW-0472">Membrane</keyword>
<gene>
    <name evidence="3" type="ORF">OE749_17570</name>
</gene>
<protein>
    <submittedName>
        <fullName evidence="3">RHS repeat-associated core domain-containing protein</fullName>
    </submittedName>
</protein>
<evidence type="ECO:0000256" key="1">
    <source>
        <dbReference type="SAM" id="MobiDB-lite"/>
    </source>
</evidence>
<keyword evidence="2" id="KW-0812">Transmembrane</keyword>
<dbReference type="InterPro" id="IPR022385">
    <property type="entry name" value="Rhs_assc_core"/>
</dbReference>
<comment type="caution">
    <text evidence="3">The sequence shown here is derived from an EMBL/GenBank/DDBJ whole genome shotgun (WGS) entry which is preliminary data.</text>
</comment>
<evidence type="ECO:0000313" key="4">
    <source>
        <dbReference type="Proteomes" id="UP001652504"/>
    </source>
</evidence>
<dbReference type="RefSeq" id="WP_263713791.1">
    <property type="nucleotide sequence ID" value="NZ_JAOWKX010000011.1"/>
</dbReference>
<name>A0ABT3ACZ9_9ALTE</name>
<feature type="transmembrane region" description="Helical" evidence="2">
    <location>
        <begin position="12"/>
        <end position="35"/>
    </location>
</feature>
<keyword evidence="2" id="KW-1133">Transmembrane helix</keyword>
<proteinExistence type="predicted"/>
<dbReference type="Gene3D" id="2.180.10.10">
    <property type="entry name" value="RHS repeat-associated core"/>
    <property type="match status" value="1"/>
</dbReference>
<dbReference type="PANTHER" id="PTHR32305:SF15">
    <property type="entry name" value="PROTEIN RHSA-RELATED"/>
    <property type="match status" value="1"/>
</dbReference>
<dbReference type="NCBIfam" id="TIGR03696">
    <property type="entry name" value="Rhs_assc_core"/>
    <property type="match status" value="1"/>
</dbReference>
<sequence length="1809" mass="201756">MTCALAKPNFKSLTAFVLSLIVNVIVGVVSMPHAYASDLTTNFVYKHESLTRHHYASMKEIAEDVDPSSGQLSLAVTDISIPGNNALKVELRRKLEPTYGYLPGDSTGEFGAASHTNGSGEYLMAIRQNVSAWTLDLPYIRAKFANTRSTSYKHIIGKQALRRDQLCSRTDFEEIAWHVNGSAQRNYMHPFQYWDGLLLHIPGKTTEQLLTRSTEGSQQTPSGYLSTAGETPSRFTKSNYAVTRCLTIDDPYRPGETIEGFEVAGPDGMLYQFGAVKDFIDDFMVPESSPAMKWRRMLMITRIEDRFGNYVEYNYNDNAELISIESSDARRIDIQWEGTPHSEDPLSLRRIASATANGRKWSYSYYNSGQLHLVTLPDDKFWEYPQISSVAGTDRLPESSLKSGTCSVPSEIGGGVYKVTDPDGLVTEYTIRDTYHGTYNTPTSVLAEVGNPIYDPFNRLKGVGEGDLITLGGDGATPDSVAPNLSESIPDDAQPTLTTPLNLIINGDAPELDEQLLQSTENWNNLLQNGDSAETQSSLQADLDGRVRFDNVFCKIHSSVVKKAIYADPEAVSTSTPTYTWHYQYSQNTGYYGKIDYGVDDIGGNANEPRSYIAKANNAESAKLPITNDINTPDRVRNDPARFKTTTVISPANKKVYYVDRSSLSRTLNKPLVIDTFSLTGQLLQREEFKYDGVYIADGKFRGLRTEIINEDITILNDKSYLKNAAQLEERVNLTSKTTTVFSEDGNAPNTYTVNYTQYNMYGGLEKTEEFNDFSGNRKYTRNTYATYLNGQANWVNLPTKTELSKDDVQYIEVSATEYDPYFYYAPKRVSRYGNWVSQVSAYHQDPIPASTSNSSATHVFGLPKTIEFNAPVQFASGQDNQYRKITYDKYKRGVALRTRFYDRYTDAAEVTASKEVDDNGWVISETTLGGVSVKYQHDQMGRMLTVNLPKDTTNDRDWLDFHYAWEGLGEANELVISRCNLNNDGKNCDEGSTRYSETVTYDFLMRPVLTIRQDLGSNLTRYQEKTFDEQNREIFTSFITSSKALNKLGTSKTFDGLGRLKEVSTTDGGTITHEYLSQNRIKVTDARDQVTVTAYQAYGTPAYDAFTQMDSPEGVRTAQIFDIVGNVTQISQTDTQPDSSAKGVETLTEYRVYDSNNQLCAVQRADVGTTRFTHSVLGQLQAVSYGESAGSTSECGAHSADKVIRYQYDNFGDIHTITYPDMTENVTHTYDLHGNLTQLVNGSIEWTYAYNNLDMLVRESLSVDDKRFDLDYGYSLLGHKSSITYPDGDNVTYAPNAFGEPTQAVRYRQNEASFTYAADVKYHPNGYIHTFEYGGTGQKITHKTQLNSRQLPETIKDFSDNRTALEYTYTYDYNNNITKRESGVPELFTLTGLQYDGLDRLTHVTSSSGMGDSQIRYDGLGNITYYQSAGRDLVYEYDANTNRLMRVNDSGEDQKNYTQLAYDSRGNVTNTPNNRLMYNAANQLFQADTHSSSNFYFYDGHNRRVKVQDSEGTHYSVYSQDGVLLYQDTPAGGVNNIYLGSKLIAKDGFIPNPGGTQNHRPYGSSIEGEADDIGYTGHKFDTDLGLSYMQARYYDPVIGRFYSNDPVGFDNVHNFNRYSYANNNPYKYIDPDGRDSFLVSRALKGLPIGNHNFIVSHAKYLGDPNAKVYSWGPLDNGKMGFVNHVNSGGAAQTWEDDVTAWQSLSSDGAEGVAFRAINASDGDVSFLAGTVQENRDYRYVPSLDTGSVNSNSAAGAVAHAADGGPTDVPTGGWQPGHQQSSIVNVGNSPAVHRVSGRIESKKISKELD</sequence>
<feature type="region of interest" description="Disordered" evidence="1">
    <location>
        <begin position="212"/>
        <end position="232"/>
    </location>
</feature>